<name>A0AAW0B1C1_9AGAR</name>
<sequence length="601" mass="66495">MAEYQTSSSTLTSAILRFRCGGIARFLSPFFPNPGGLNQLRSSLSSTGALIGGKAVLGLFTESTKVTEIREKVLEIYSLPEPSNTIMRTLRQDGFVSALADRDPSWSTHLLESISRGDNFDDARCPEKTLHTPTVNDHLYVVDVFKFVNKQEREVHVVISRLHPAEVILAMKTSGRNLVSNPVLTAADVMDISSERAVITRNFGDLRTLTLKLTPCDLHTGDSALGDPFFLMSQSWRPHYSFQSSPMILSTFLYDRSLRQTYFLSPHAYDAIYDRPLRNPGNVEDRGALSVGNSEDRDKNLQLILADVYAQLSDSDSPCCRIAEKIGRSMKDWPHRVRGLGNLTVPWCATACVVFDALYSVSAVREGTAQFELELNRPLSPNEEANAKLIVTLGEEYKDDGIPTRVRTDLEAAGVRLETKTPPPPLIPATLPTENALCQALGGLLKSEWTDECTAAMDVLDEEGSMIVDEVVGVMLAKGYVTRFVESHYQRGVYNPKAVSAVPTLAIVCPRCDIPVNLPPPDQRWYAIFSGLRVGWLQGWENVKQLVLHVPENKYTAYSTREDARKAFVMALAARAVVIQGGVDHAMVYDAVPANIGWVFP</sequence>
<organism evidence="1 2">
    <name type="scientific">Paramarasmius palmivorus</name>
    <dbReference type="NCBI Taxonomy" id="297713"/>
    <lineage>
        <taxon>Eukaryota</taxon>
        <taxon>Fungi</taxon>
        <taxon>Dikarya</taxon>
        <taxon>Basidiomycota</taxon>
        <taxon>Agaricomycotina</taxon>
        <taxon>Agaricomycetes</taxon>
        <taxon>Agaricomycetidae</taxon>
        <taxon>Agaricales</taxon>
        <taxon>Marasmiineae</taxon>
        <taxon>Marasmiaceae</taxon>
        <taxon>Paramarasmius</taxon>
    </lineage>
</organism>
<dbReference type="Proteomes" id="UP001383192">
    <property type="component" value="Unassembled WGS sequence"/>
</dbReference>
<evidence type="ECO:0000313" key="2">
    <source>
        <dbReference type="Proteomes" id="UP001383192"/>
    </source>
</evidence>
<dbReference type="AlphaFoldDB" id="A0AAW0B1C1"/>
<dbReference type="InterPro" id="IPR037056">
    <property type="entry name" value="RNase_H1_N_sf"/>
</dbReference>
<accession>A0AAW0B1C1</accession>
<proteinExistence type="predicted"/>
<dbReference type="EMBL" id="JAYKXP010000206">
    <property type="protein sequence ID" value="KAK7019657.1"/>
    <property type="molecule type" value="Genomic_DNA"/>
</dbReference>
<comment type="caution">
    <text evidence="1">The sequence shown here is derived from an EMBL/GenBank/DDBJ whole genome shotgun (WGS) entry which is preliminary data.</text>
</comment>
<protein>
    <submittedName>
        <fullName evidence="1">Uncharacterized protein</fullName>
    </submittedName>
</protein>
<gene>
    <name evidence="1" type="ORF">VNI00_018042</name>
</gene>
<keyword evidence="2" id="KW-1185">Reference proteome</keyword>
<dbReference type="Gene3D" id="3.40.970.10">
    <property type="entry name" value="Ribonuclease H1, N-terminal domain"/>
    <property type="match status" value="1"/>
</dbReference>
<reference evidence="1 2" key="1">
    <citation type="submission" date="2024-01" db="EMBL/GenBank/DDBJ databases">
        <title>A draft genome for a cacao thread blight-causing isolate of Paramarasmius palmivorus.</title>
        <authorList>
            <person name="Baruah I.K."/>
            <person name="Bukari Y."/>
            <person name="Amoako-Attah I."/>
            <person name="Meinhardt L.W."/>
            <person name="Bailey B.A."/>
            <person name="Cohen S.P."/>
        </authorList>
    </citation>
    <scope>NUCLEOTIDE SEQUENCE [LARGE SCALE GENOMIC DNA]</scope>
    <source>
        <strain evidence="1 2">GH-12</strain>
    </source>
</reference>
<evidence type="ECO:0000313" key="1">
    <source>
        <dbReference type="EMBL" id="KAK7019657.1"/>
    </source>
</evidence>